<evidence type="ECO:0000313" key="1">
    <source>
        <dbReference type="EMBL" id="ETW97400.1"/>
    </source>
</evidence>
<evidence type="ECO:0000313" key="2">
    <source>
        <dbReference type="Proteomes" id="UP000019141"/>
    </source>
</evidence>
<gene>
    <name evidence="1" type="ORF">ETSY1_22850</name>
</gene>
<dbReference type="Proteomes" id="UP000019141">
    <property type="component" value="Unassembled WGS sequence"/>
</dbReference>
<name>W4LI65_ENTF1</name>
<sequence>MNQGRLFVWTTLAMLVLSLALVPPGSAREGEEDPGPVFHEMNPGSFLVFPLFDVRPGYATQIRITNLNRSASARVQFNFVCPGTREDNYCDALDRHESLTPYETFVLNVADYNPPCEEGYVVAFVENAHQEAIAFDYLIGSYHIAFEGSREAAPAIAIQSLKEEGEVLGADGELQFGTVAGPDPDYKAMPSHLYTDFQAVQNGAGSDLILLTLDTIAGGHNPVASVDIKFWNEREDPFSTSWQFVCWTRVPSFRAH</sequence>
<organism evidence="1 2">
    <name type="scientific">Entotheonella factor</name>
    <dbReference type="NCBI Taxonomy" id="1429438"/>
    <lineage>
        <taxon>Bacteria</taxon>
        <taxon>Pseudomonadati</taxon>
        <taxon>Nitrospinota/Tectimicrobiota group</taxon>
        <taxon>Candidatus Tectimicrobiota</taxon>
        <taxon>Candidatus Entotheonellia</taxon>
        <taxon>Candidatus Entotheonellales</taxon>
        <taxon>Candidatus Entotheonellaceae</taxon>
        <taxon>Candidatus Entotheonella</taxon>
    </lineage>
</organism>
<accession>W4LI65</accession>
<comment type="caution">
    <text evidence="1">The sequence shown here is derived from an EMBL/GenBank/DDBJ whole genome shotgun (WGS) entry which is preliminary data.</text>
</comment>
<reference evidence="1 2" key="1">
    <citation type="journal article" date="2014" name="Nature">
        <title>An environmental bacterial taxon with a large and distinct metabolic repertoire.</title>
        <authorList>
            <person name="Wilson M.C."/>
            <person name="Mori T."/>
            <person name="Ruckert C."/>
            <person name="Uria A.R."/>
            <person name="Helf M.J."/>
            <person name="Takada K."/>
            <person name="Gernert C."/>
            <person name="Steffens U.A."/>
            <person name="Heycke N."/>
            <person name="Schmitt S."/>
            <person name="Rinke C."/>
            <person name="Helfrich E.J."/>
            <person name="Brachmann A.O."/>
            <person name="Gurgui C."/>
            <person name="Wakimoto T."/>
            <person name="Kracht M."/>
            <person name="Crusemann M."/>
            <person name="Hentschel U."/>
            <person name="Abe I."/>
            <person name="Matsunaga S."/>
            <person name="Kalinowski J."/>
            <person name="Takeyama H."/>
            <person name="Piel J."/>
        </authorList>
    </citation>
    <scope>NUCLEOTIDE SEQUENCE [LARGE SCALE GENOMIC DNA]</scope>
    <source>
        <strain evidence="2">TSY1</strain>
    </source>
</reference>
<dbReference type="HOGENOM" id="CLU_074526_0_0_7"/>
<protein>
    <submittedName>
        <fullName evidence="1">Uncharacterized protein</fullName>
    </submittedName>
</protein>
<proteinExistence type="predicted"/>
<dbReference type="EMBL" id="AZHW01000672">
    <property type="protein sequence ID" value="ETW97400.1"/>
    <property type="molecule type" value="Genomic_DNA"/>
</dbReference>
<keyword evidence="2" id="KW-1185">Reference proteome</keyword>
<dbReference type="AlphaFoldDB" id="W4LI65"/>